<evidence type="ECO:0000256" key="2">
    <source>
        <dbReference type="SAM" id="Phobius"/>
    </source>
</evidence>
<feature type="region of interest" description="Disordered" evidence="1">
    <location>
        <begin position="74"/>
        <end position="100"/>
    </location>
</feature>
<dbReference type="PANTHER" id="PTHR24074">
    <property type="entry name" value="CO-CHAPERONE PROTEIN DJLA"/>
    <property type="match status" value="1"/>
</dbReference>
<dbReference type="InterPro" id="IPR036869">
    <property type="entry name" value="J_dom_sf"/>
</dbReference>
<gene>
    <name evidence="4" type="ORF">CJ014_20620</name>
</gene>
<dbReference type="Gene3D" id="1.10.287.110">
    <property type="entry name" value="DnaJ domain"/>
    <property type="match status" value="1"/>
</dbReference>
<evidence type="ECO:0000256" key="1">
    <source>
        <dbReference type="SAM" id="MobiDB-lite"/>
    </source>
</evidence>
<dbReference type="PROSITE" id="PS50076">
    <property type="entry name" value="DNAJ_2"/>
    <property type="match status" value="1"/>
</dbReference>
<dbReference type="OrthoDB" id="9779889at2"/>
<reference evidence="4 5" key="1">
    <citation type="submission" date="2017-08" db="EMBL/GenBank/DDBJ databases">
        <title>Pleomorphomonas carboxidotrophicus sp. nov., a new mesophilic hydrogenogenic carboxidotroph.</title>
        <authorList>
            <person name="Esquivel-Elizondo S."/>
            <person name="Krajmalnik-Brown R."/>
            <person name="Maldonado J."/>
        </authorList>
    </citation>
    <scope>NUCLEOTIDE SEQUENCE [LARGE SCALE GENOMIC DNA]</scope>
    <source>
        <strain evidence="4 5">SVCO-16</strain>
    </source>
</reference>
<feature type="transmembrane region" description="Helical" evidence="2">
    <location>
        <begin position="105"/>
        <end position="126"/>
    </location>
</feature>
<keyword evidence="2" id="KW-1133">Transmembrane helix</keyword>
<dbReference type="InterPro" id="IPR001623">
    <property type="entry name" value="DnaJ_domain"/>
</dbReference>
<keyword evidence="2" id="KW-0812">Transmembrane</keyword>
<dbReference type="CDD" id="cd06257">
    <property type="entry name" value="DnaJ"/>
    <property type="match status" value="1"/>
</dbReference>
<organism evidence="4 5">
    <name type="scientific">Pleomorphomonas carboxyditropha</name>
    <dbReference type="NCBI Taxonomy" id="2023338"/>
    <lineage>
        <taxon>Bacteria</taxon>
        <taxon>Pseudomonadati</taxon>
        <taxon>Pseudomonadota</taxon>
        <taxon>Alphaproteobacteria</taxon>
        <taxon>Hyphomicrobiales</taxon>
        <taxon>Pleomorphomonadaceae</taxon>
        <taxon>Pleomorphomonas</taxon>
    </lineage>
</organism>
<proteinExistence type="predicted"/>
<dbReference type="SMART" id="SM00271">
    <property type="entry name" value="DnaJ"/>
    <property type="match status" value="1"/>
</dbReference>
<dbReference type="SUPFAM" id="SSF46565">
    <property type="entry name" value="Chaperone J-domain"/>
    <property type="match status" value="1"/>
</dbReference>
<dbReference type="EMBL" id="NQVN01000018">
    <property type="protein sequence ID" value="PIO97432.1"/>
    <property type="molecule type" value="Genomic_DNA"/>
</dbReference>
<dbReference type="PRINTS" id="PR00625">
    <property type="entry name" value="JDOMAIN"/>
</dbReference>
<dbReference type="InterPro" id="IPR050817">
    <property type="entry name" value="DjlA_DnaK_co-chaperone"/>
</dbReference>
<dbReference type="Proteomes" id="UP000231070">
    <property type="component" value="Unassembled WGS sequence"/>
</dbReference>
<keyword evidence="2" id="KW-0472">Membrane</keyword>
<feature type="domain" description="J" evidence="3">
    <location>
        <begin position="8"/>
        <end position="71"/>
    </location>
</feature>
<accession>A0A2G9WT20</accession>
<evidence type="ECO:0000259" key="3">
    <source>
        <dbReference type="PROSITE" id="PS50076"/>
    </source>
</evidence>
<comment type="caution">
    <text evidence="4">The sequence shown here is derived from an EMBL/GenBank/DDBJ whole genome shotgun (WGS) entry which is preliminary data.</text>
</comment>
<dbReference type="Pfam" id="PF00226">
    <property type="entry name" value="DnaJ"/>
    <property type="match status" value="1"/>
</dbReference>
<keyword evidence="5" id="KW-1185">Reference proteome</keyword>
<name>A0A2G9WT20_9HYPH</name>
<dbReference type="PROSITE" id="PS00636">
    <property type="entry name" value="DNAJ_1"/>
    <property type="match status" value="1"/>
</dbReference>
<protein>
    <recommendedName>
        <fullName evidence="3">J domain-containing protein</fullName>
    </recommendedName>
</protein>
<dbReference type="AlphaFoldDB" id="A0A2G9WT20"/>
<dbReference type="RefSeq" id="WP_100082389.1">
    <property type="nucleotide sequence ID" value="NZ_NQVN01000018.1"/>
</dbReference>
<evidence type="ECO:0000313" key="5">
    <source>
        <dbReference type="Proteomes" id="UP000231070"/>
    </source>
</evidence>
<evidence type="ECO:0000313" key="4">
    <source>
        <dbReference type="EMBL" id="PIO97432.1"/>
    </source>
</evidence>
<dbReference type="InterPro" id="IPR018253">
    <property type="entry name" value="DnaJ_domain_CS"/>
</dbReference>
<sequence>MDHSDPLGLYRVLGLTPSATMDEIRTAFRKRSKETHPDSTGRASADAFREVSDAYDILGDPIRRGEYDKAARELDEQQRAAAESAWKSSQGATQPPPRPAPFSPMFQAIVMGAVMLLGSVLLLLTLDGDAGLPAKMHRAHPDVADQPGVERLIASEIRPRMTIDAVLQPQRWLPLNFTASEIRQWWLAPPSPVCQHMPFGGLLDGEVASESEKHGAWFKNTSEHDVFVKIRDVSSAHVVASLFLKSDRHFYIDELPAGEYIYQYSVGDSLDIT</sequence>